<dbReference type="EMBL" id="QJKJ01016611">
    <property type="protein sequence ID" value="RDX60751.1"/>
    <property type="molecule type" value="Genomic_DNA"/>
</dbReference>
<accession>A0A371E3X9</accession>
<dbReference type="Proteomes" id="UP000257109">
    <property type="component" value="Unassembled WGS sequence"/>
</dbReference>
<feature type="non-terminal residue" evidence="1">
    <location>
        <position position="1"/>
    </location>
</feature>
<keyword evidence="2" id="KW-1185">Reference proteome</keyword>
<comment type="caution">
    <text evidence="1">The sequence shown here is derived from an EMBL/GenBank/DDBJ whole genome shotgun (WGS) entry which is preliminary data.</text>
</comment>
<dbReference type="AlphaFoldDB" id="A0A371E3X9"/>
<evidence type="ECO:0000313" key="1">
    <source>
        <dbReference type="EMBL" id="RDX60751.1"/>
    </source>
</evidence>
<proteinExistence type="predicted"/>
<evidence type="ECO:0000313" key="2">
    <source>
        <dbReference type="Proteomes" id="UP000257109"/>
    </source>
</evidence>
<sequence>MDLIANNLFKIELEKGDGLEPRCFIDENILQELWLPWKDIEKTFFTMKDKLEWTWGMVFIWFSLILSELRKGCLGKIDITLIWLRFPNLGMEYYDEGALLAPTIIVGRLAKREVFPNLRRDCVTPFILWSS</sequence>
<reference evidence="1" key="1">
    <citation type="submission" date="2018-05" db="EMBL/GenBank/DDBJ databases">
        <title>Draft genome of Mucuna pruriens seed.</title>
        <authorList>
            <person name="Nnadi N.E."/>
            <person name="Vos R."/>
            <person name="Hasami M.H."/>
            <person name="Devisetty U.K."/>
            <person name="Aguiy J.C."/>
        </authorList>
    </citation>
    <scope>NUCLEOTIDE SEQUENCE [LARGE SCALE GENOMIC DNA]</scope>
    <source>
        <strain evidence="1">JCA_2017</strain>
    </source>
</reference>
<protein>
    <recommendedName>
        <fullName evidence="3">DUF4283 domain-containing protein</fullName>
    </recommendedName>
</protein>
<evidence type="ECO:0008006" key="3">
    <source>
        <dbReference type="Google" id="ProtNLM"/>
    </source>
</evidence>
<gene>
    <name evidence="1" type="ORF">CR513_61082</name>
</gene>
<organism evidence="1 2">
    <name type="scientific">Mucuna pruriens</name>
    <name type="common">Velvet bean</name>
    <name type="synonym">Dolichos pruriens</name>
    <dbReference type="NCBI Taxonomy" id="157652"/>
    <lineage>
        <taxon>Eukaryota</taxon>
        <taxon>Viridiplantae</taxon>
        <taxon>Streptophyta</taxon>
        <taxon>Embryophyta</taxon>
        <taxon>Tracheophyta</taxon>
        <taxon>Spermatophyta</taxon>
        <taxon>Magnoliopsida</taxon>
        <taxon>eudicotyledons</taxon>
        <taxon>Gunneridae</taxon>
        <taxon>Pentapetalae</taxon>
        <taxon>rosids</taxon>
        <taxon>fabids</taxon>
        <taxon>Fabales</taxon>
        <taxon>Fabaceae</taxon>
        <taxon>Papilionoideae</taxon>
        <taxon>50 kb inversion clade</taxon>
        <taxon>NPAAA clade</taxon>
        <taxon>indigoferoid/millettioid clade</taxon>
        <taxon>Phaseoleae</taxon>
        <taxon>Mucuna</taxon>
    </lineage>
</organism>
<name>A0A371E3X9_MUCPR</name>
<dbReference type="OrthoDB" id="1458962at2759"/>